<keyword evidence="5" id="KW-1133">Transmembrane helix</keyword>
<keyword evidence="8" id="KW-1185">Reference proteome</keyword>
<dbReference type="EMBL" id="BFBR01000003">
    <property type="protein sequence ID" value="GBF57492.1"/>
    <property type="molecule type" value="Genomic_DNA"/>
</dbReference>
<reference evidence="7 8" key="1">
    <citation type="journal article" date="2018" name="Genome Announc.">
        <title>Draft Genome Sequence of "Candidatus Phycosocius bacilliformis," an Alphaproteobacterial Ectosymbiont of the Hydrocarbon-Producing Green Alga Botryococcus braunii.</title>
        <authorList>
            <person name="Tanabe Y."/>
            <person name="Yamaguchi H."/>
            <person name="Watanabe M.M."/>
        </authorList>
    </citation>
    <scope>NUCLEOTIDE SEQUENCE [LARGE SCALE GENOMIC DNA]</scope>
    <source>
        <strain evidence="7 8">BOTRYCO-2</strain>
    </source>
</reference>
<keyword evidence="3" id="KW-0732">Signal</keyword>
<proteinExistence type="inferred from homology"/>
<protein>
    <submittedName>
        <fullName evidence="7">Soluble lytic murein transglycosylase</fullName>
    </submittedName>
</protein>
<dbReference type="Pfam" id="PF01464">
    <property type="entry name" value="SLT"/>
    <property type="match status" value="1"/>
</dbReference>
<dbReference type="SUPFAM" id="SSF53955">
    <property type="entry name" value="Lysozyme-like"/>
    <property type="match status" value="1"/>
</dbReference>
<dbReference type="Gene3D" id="1.25.20.10">
    <property type="entry name" value="Bacterial muramidases"/>
    <property type="match status" value="1"/>
</dbReference>
<dbReference type="InterPro" id="IPR008939">
    <property type="entry name" value="Lytic_TGlycosylase_superhlx_U"/>
</dbReference>
<dbReference type="GO" id="GO:0042597">
    <property type="term" value="C:periplasmic space"/>
    <property type="evidence" value="ECO:0007669"/>
    <property type="project" value="InterPro"/>
</dbReference>
<dbReference type="AlphaFoldDB" id="A0A2P2E8V0"/>
<dbReference type="Proteomes" id="UP000245086">
    <property type="component" value="Unassembled WGS sequence"/>
</dbReference>
<name>A0A2P2E8V0_9PROT</name>
<comment type="similarity">
    <text evidence="2">Belongs to the virb1 family.</text>
</comment>
<dbReference type="Gene3D" id="1.10.530.10">
    <property type="match status" value="1"/>
</dbReference>
<evidence type="ECO:0000256" key="4">
    <source>
        <dbReference type="SAM" id="MobiDB-lite"/>
    </source>
</evidence>
<feature type="domain" description="Transglycosylase SLT" evidence="6">
    <location>
        <begin position="429"/>
        <end position="534"/>
    </location>
</feature>
<comment type="similarity">
    <text evidence="1">Belongs to the transglycosylase Slt family.</text>
</comment>
<evidence type="ECO:0000313" key="8">
    <source>
        <dbReference type="Proteomes" id="UP000245086"/>
    </source>
</evidence>
<evidence type="ECO:0000256" key="3">
    <source>
        <dbReference type="ARBA" id="ARBA00022729"/>
    </source>
</evidence>
<feature type="region of interest" description="Disordered" evidence="4">
    <location>
        <begin position="581"/>
        <end position="611"/>
    </location>
</feature>
<keyword evidence="5" id="KW-0812">Transmembrane</keyword>
<dbReference type="SUPFAM" id="SSF48435">
    <property type="entry name" value="Bacterial muramidases"/>
    <property type="match status" value="1"/>
</dbReference>
<feature type="transmembrane region" description="Helical" evidence="5">
    <location>
        <begin position="29"/>
        <end position="48"/>
    </location>
</feature>
<organism evidence="7 8">
    <name type="scientific">Candidatus Phycosocius bacilliformis</name>
    <dbReference type="NCBI Taxonomy" id="1445552"/>
    <lineage>
        <taxon>Bacteria</taxon>
        <taxon>Pseudomonadati</taxon>
        <taxon>Pseudomonadota</taxon>
        <taxon>Alphaproteobacteria</taxon>
        <taxon>Caulobacterales</taxon>
        <taxon>Caulobacterales incertae sedis</taxon>
        <taxon>Candidatus Phycosocius</taxon>
    </lineage>
</organism>
<evidence type="ECO:0000259" key="6">
    <source>
        <dbReference type="Pfam" id="PF01464"/>
    </source>
</evidence>
<comment type="caution">
    <text evidence="7">The sequence shown here is derived from an EMBL/GenBank/DDBJ whole genome shotgun (WGS) entry which is preliminary data.</text>
</comment>
<dbReference type="PANTHER" id="PTHR37423">
    <property type="entry name" value="SOLUBLE LYTIC MUREIN TRANSGLYCOSYLASE-RELATED"/>
    <property type="match status" value="1"/>
</dbReference>
<accession>A0A2P2E8V0</accession>
<dbReference type="PANTHER" id="PTHR37423:SF2">
    <property type="entry name" value="MEMBRANE-BOUND LYTIC MUREIN TRANSGLYCOSYLASE C"/>
    <property type="match status" value="1"/>
</dbReference>
<evidence type="ECO:0000313" key="7">
    <source>
        <dbReference type="EMBL" id="GBF57492.1"/>
    </source>
</evidence>
<dbReference type="GO" id="GO:0004553">
    <property type="term" value="F:hydrolase activity, hydrolyzing O-glycosyl compounds"/>
    <property type="evidence" value="ECO:0007669"/>
    <property type="project" value="InterPro"/>
</dbReference>
<keyword evidence="5" id="KW-0472">Membrane</keyword>
<evidence type="ECO:0000256" key="2">
    <source>
        <dbReference type="ARBA" id="ARBA00009387"/>
    </source>
</evidence>
<gene>
    <name evidence="7" type="primary">slt_2</name>
    <name evidence="7" type="ORF">PbB2_01159</name>
</gene>
<sequence length="611" mass="65585">MGVRRQTVLQAEGGASAPRGQKRLRSVSFWGPFWTLLGTTSLALTLLVHPAKAEGQTPAIATQSAVGLRGVQSGGDLLSASDEANYRRAFAAASANQRAVLEEVLPAISDGTLKPHVERTRLLSTATAPDLRAMAAWLERWGDVAGAASVYERAQDAQEDAIQAARIMGVVPTPFRLKRPDPVPTRRSMGSVREPSFIPVPIGPGATREHRAAIDALAARFYAGDDVAALAMAQAAVSGPQSGQAGWIGGLAAYRLGDFATAQTLFTAAANWNAGDDWGRSAGAFWAARASEKLGDKAKTQSYLEQAASNPLTFYGQLALARLGRWETLRIPQAQDERDRANRLMRTDAGVRRAMALMEIGRQADAAAELMASWGRAKADDDLGYMAIARNLGLDEVADRIAQASPAAALTALYPIPDQFRPVGGEFVLDRAVILAVMRQESKFDTKARSYAGARGLMQVMPRTAAWMTGRNDLARNPALLNDTTLNVTLGEAYLEKMMAMGVVGNCLTRTFMAYNAGPGNVARWSTSVKGGEDTLMFMEAAPSGQARVYAERVMSNMWIYHRRFGQRAPTLEKLARGQAPTYEPQDNPRLANASGRSNSGTGMAGTVSLR</sequence>
<evidence type="ECO:0000256" key="5">
    <source>
        <dbReference type="SAM" id="Phobius"/>
    </source>
</evidence>
<dbReference type="CDD" id="cd13401">
    <property type="entry name" value="Slt70-like"/>
    <property type="match status" value="1"/>
</dbReference>
<evidence type="ECO:0000256" key="1">
    <source>
        <dbReference type="ARBA" id="ARBA00007734"/>
    </source>
</evidence>
<dbReference type="OrthoDB" id="9815002at2"/>
<dbReference type="InterPro" id="IPR023346">
    <property type="entry name" value="Lysozyme-like_dom_sf"/>
</dbReference>
<dbReference type="InterPro" id="IPR008258">
    <property type="entry name" value="Transglycosylase_SLT_dom_1"/>
</dbReference>